<dbReference type="PANTHER" id="PTHR43201:SF5">
    <property type="entry name" value="MEDIUM-CHAIN ACYL-COA LIGASE ACSF2, MITOCHONDRIAL"/>
    <property type="match status" value="1"/>
</dbReference>
<name>A0A0A0N5U9_STRRN</name>
<comment type="similarity">
    <text evidence="1">Belongs to the ATP-dependent AMP-binding enzyme family.</text>
</comment>
<evidence type="ECO:0000256" key="3">
    <source>
        <dbReference type="SAM" id="MobiDB-lite"/>
    </source>
</evidence>
<dbReference type="GO" id="GO:0006631">
    <property type="term" value="P:fatty acid metabolic process"/>
    <property type="evidence" value="ECO:0007669"/>
    <property type="project" value="TreeGrafter"/>
</dbReference>
<proteinExistence type="inferred from homology"/>
<evidence type="ECO:0000259" key="4">
    <source>
        <dbReference type="Pfam" id="PF00501"/>
    </source>
</evidence>
<gene>
    <name evidence="5" type="ORF">D3C57_143115</name>
</gene>
<sequence>MRDQDVPAVAAVGVAPHPGLLTADATGLRLSALTPETAALTVLRHGPTTVTAGALDRTVRTISMGLAAAGVVPGDRVAAVPRNRIELVLRLRIGSGSRPVTDYAEWLAAHAPPGAHRRAVDGVVPQVYTSGASGVPKGVQLTAVNIGAEVELVGRAWEFGRDAVSLPAAPLSRIGALSGALVGLRTGATTLPSLRHIAYGAAPIAPAEQRRAARRLGCDLHQLYGLTETTGGITQLGTGTVDAPEALSVGPPCPVVLTEELPRNATGKVLKRSPRRDLAARQEGMAR</sequence>
<evidence type="ECO:0000313" key="5">
    <source>
        <dbReference type="EMBL" id="RLV76167.1"/>
    </source>
</evidence>
<feature type="compositionally biased region" description="Basic and acidic residues" evidence="3">
    <location>
        <begin position="275"/>
        <end position="287"/>
    </location>
</feature>
<dbReference type="InterPro" id="IPR042099">
    <property type="entry name" value="ANL_N_sf"/>
</dbReference>
<dbReference type="EMBL" id="QYCY01000002">
    <property type="protein sequence ID" value="RLV76167.1"/>
    <property type="molecule type" value="Genomic_DNA"/>
</dbReference>
<dbReference type="GO" id="GO:0031956">
    <property type="term" value="F:medium-chain fatty acid-CoA ligase activity"/>
    <property type="evidence" value="ECO:0007669"/>
    <property type="project" value="TreeGrafter"/>
</dbReference>
<dbReference type="InterPro" id="IPR000873">
    <property type="entry name" value="AMP-dep_synth/lig_dom"/>
</dbReference>
<dbReference type="Gene3D" id="3.40.50.980">
    <property type="match status" value="2"/>
</dbReference>
<dbReference type="eggNOG" id="COG0318">
    <property type="taxonomic scope" value="Bacteria"/>
</dbReference>
<evidence type="ECO:0000256" key="1">
    <source>
        <dbReference type="ARBA" id="ARBA00006432"/>
    </source>
</evidence>
<dbReference type="Gene3D" id="3.40.50.12780">
    <property type="entry name" value="N-terminal domain of ligase-like"/>
    <property type="match status" value="1"/>
</dbReference>
<comment type="caution">
    <text evidence="5">The sequence shown here is derived from an EMBL/GenBank/DDBJ whole genome shotgun (WGS) entry which is preliminary data.</text>
</comment>
<evidence type="ECO:0000256" key="2">
    <source>
        <dbReference type="ARBA" id="ARBA00022598"/>
    </source>
</evidence>
<evidence type="ECO:0000313" key="6">
    <source>
        <dbReference type="Proteomes" id="UP000281594"/>
    </source>
</evidence>
<keyword evidence="2" id="KW-0436">Ligase</keyword>
<dbReference type="AlphaFoldDB" id="A0A0A0N5U9"/>
<dbReference type="KEGG" id="src:M271_00575"/>
<protein>
    <recommendedName>
        <fullName evidence="4">AMP-dependent synthetase/ligase domain-containing protein</fullName>
    </recommendedName>
</protein>
<dbReference type="Proteomes" id="UP000281594">
    <property type="component" value="Unassembled WGS sequence"/>
</dbReference>
<feature type="domain" description="AMP-dependent synthetase/ligase" evidence="4">
    <location>
        <begin position="190"/>
        <end position="269"/>
    </location>
</feature>
<organism evidence="5 6">
    <name type="scientific">Streptomyces rapamycinicus (strain ATCC 29253 / DSM 41530 / NRRL 5491 / AYB-994)</name>
    <name type="common">Streptomyces hygroscopicus (strain ATCC 29253)</name>
    <dbReference type="NCBI Taxonomy" id="1343740"/>
    <lineage>
        <taxon>Bacteria</taxon>
        <taxon>Bacillati</taxon>
        <taxon>Actinomycetota</taxon>
        <taxon>Actinomycetes</taxon>
        <taxon>Kitasatosporales</taxon>
        <taxon>Streptomycetaceae</taxon>
        <taxon>Streptomyces</taxon>
        <taxon>Streptomyces violaceusniger group</taxon>
    </lineage>
</organism>
<dbReference type="RefSeq" id="WP_020865150.1">
    <property type="nucleotide sequence ID" value="NC_022785.1"/>
</dbReference>
<dbReference type="Pfam" id="PF00501">
    <property type="entry name" value="AMP-binding"/>
    <property type="match status" value="1"/>
</dbReference>
<dbReference type="SUPFAM" id="SSF56801">
    <property type="entry name" value="Acetyl-CoA synthetase-like"/>
    <property type="match status" value="1"/>
</dbReference>
<dbReference type="HOGENOM" id="CLU_969502_0_0_11"/>
<feature type="region of interest" description="Disordered" evidence="3">
    <location>
        <begin position="264"/>
        <end position="287"/>
    </location>
</feature>
<dbReference type="STRING" id="1343740.M271_00575"/>
<dbReference type="PANTHER" id="PTHR43201">
    <property type="entry name" value="ACYL-COA SYNTHETASE"/>
    <property type="match status" value="1"/>
</dbReference>
<reference evidence="5 6" key="1">
    <citation type="journal article" date="2018" name="J. Biol. Chem.">
        <title>Discovery of the actinoplanic acid pathway in Streptomyces rapamycinicus reveals a genetically conserved synergism with rapamycin.</title>
        <authorList>
            <person name="Mrak P."/>
            <person name="Krastel P."/>
            <person name="Pivk Lukancic P."/>
            <person name="Tao J."/>
            <person name="Pistorius D."/>
            <person name="Moore C.M."/>
        </authorList>
    </citation>
    <scope>NUCLEOTIDE SEQUENCE [LARGE SCALE GENOMIC DNA]</scope>
    <source>
        <strain evidence="5 6">NRRL 5491</strain>
    </source>
</reference>
<accession>A0A0A0N5U9</accession>